<dbReference type="Gene3D" id="3.50.50.60">
    <property type="entry name" value="FAD/NAD(P)-binding domain"/>
    <property type="match status" value="1"/>
</dbReference>
<dbReference type="SUPFAM" id="SSF51905">
    <property type="entry name" value="FAD/NAD(P)-binding domain"/>
    <property type="match status" value="1"/>
</dbReference>
<comment type="cofactor">
    <cofactor evidence="1">
        <name>FAD</name>
        <dbReference type="ChEBI" id="CHEBI:57692"/>
    </cofactor>
</comment>
<dbReference type="Gene3D" id="3.30.9.10">
    <property type="entry name" value="D-Amino Acid Oxidase, subunit A, domain 2"/>
    <property type="match status" value="1"/>
</dbReference>
<evidence type="ECO:0000259" key="5">
    <source>
        <dbReference type="Pfam" id="PF01266"/>
    </source>
</evidence>
<accession>A0A176WZD2</accession>
<feature type="domain" description="FAD dependent oxidoreductase" evidence="5">
    <location>
        <begin position="6"/>
        <end position="375"/>
    </location>
</feature>
<dbReference type="InterPro" id="IPR036188">
    <property type="entry name" value="FAD/NAD-bd_sf"/>
</dbReference>
<proteinExistence type="predicted"/>
<comment type="caution">
    <text evidence="6">The sequence shown here is derived from an EMBL/GenBank/DDBJ whole genome shotgun (WGS) entry which is preliminary data.</text>
</comment>
<dbReference type="RefSeq" id="WP_063950588.1">
    <property type="nucleotide sequence ID" value="NZ_LXPS01000037.1"/>
</dbReference>
<dbReference type="InterPro" id="IPR006076">
    <property type="entry name" value="FAD-dep_OxRdtase"/>
</dbReference>
<name>A0A176WZD2_AGRTU</name>
<dbReference type="PANTHER" id="PTHR10961:SF10">
    <property type="entry name" value="FAD DEPENDENT OXIDOREDUCTASE DOMAIN-CONTAINING PROTEIN"/>
    <property type="match status" value="1"/>
</dbReference>
<evidence type="ECO:0000256" key="4">
    <source>
        <dbReference type="ARBA" id="ARBA00023002"/>
    </source>
</evidence>
<evidence type="ECO:0000313" key="7">
    <source>
        <dbReference type="Proteomes" id="UP000077098"/>
    </source>
</evidence>
<evidence type="ECO:0000256" key="1">
    <source>
        <dbReference type="ARBA" id="ARBA00001974"/>
    </source>
</evidence>
<dbReference type="EMBL" id="LXPS01000037">
    <property type="protein sequence ID" value="OAE39340.1"/>
    <property type="molecule type" value="Genomic_DNA"/>
</dbReference>
<dbReference type="AlphaFoldDB" id="A0A176WZD2"/>
<evidence type="ECO:0000256" key="3">
    <source>
        <dbReference type="ARBA" id="ARBA00022827"/>
    </source>
</evidence>
<evidence type="ECO:0000256" key="2">
    <source>
        <dbReference type="ARBA" id="ARBA00022630"/>
    </source>
</evidence>
<sequence length="395" mass="42323">MPDFKYIVVGAGMMGAAAARHLSVQTDGVALIGPAEPADRKAHKGVFSSHYDEARITRGFDGDPVWAELAQRSIRRYAEIEAKSGIRFFTEAGCLFTGNGKGLAGDYVSRALSSADRLGLGVETLGHDVVSDRFPMFSLPADHSGYFEPRHAGHVNPRALVKAQCAIAEAQGTRRVRETAAQIRDTSRGVNVITREGATYTADKVIVAAGGFTNMAELLPSPVDMAATGRTIVFFELDEARQSIFGTMPSTIVLAETEDDIVYILPPVRYPDGKVYLKIGGESEKGRLETLAQAVDWFHSDGTPAEVEFLKKKALSLMPELDGCSVTSGSCVASITRSGYPYIGYTQSSNIAVLTGGNFVAAKSSDEIGRLGAQLLLNGQLTEDEFAAEMAPVFI</sequence>
<dbReference type="GO" id="GO:0008115">
    <property type="term" value="F:sarcosine oxidase activity"/>
    <property type="evidence" value="ECO:0007669"/>
    <property type="project" value="TreeGrafter"/>
</dbReference>
<organism evidence="6 7">
    <name type="scientific">Agrobacterium tumefaciens</name>
    <dbReference type="NCBI Taxonomy" id="358"/>
    <lineage>
        <taxon>Bacteria</taxon>
        <taxon>Pseudomonadati</taxon>
        <taxon>Pseudomonadota</taxon>
        <taxon>Alphaproteobacteria</taxon>
        <taxon>Hyphomicrobiales</taxon>
        <taxon>Rhizobiaceae</taxon>
        <taxon>Rhizobium/Agrobacterium group</taxon>
        <taxon>Agrobacterium</taxon>
        <taxon>Agrobacterium tumefaciens complex</taxon>
    </lineage>
</organism>
<protein>
    <submittedName>
        <fullName evidence="6">FAD-dependent oxidoreductase</fullName>
    </submittedName>
</protein>
<gene>
    <name evidence="6" type="ORF">A7J57_23425</name>
</gene>
<dbReference type="PANTHER" id="PTHR10961">
    <property type="entry name" value="PEROXISOMAL SARCOSINE OXIDASE"/>
    <property type="match status" value="1"/>
</dbReference>
<dbReference type="InterPro" id="IPR045170">
    <property type="entry name" value="MTOX"/>
</dbReference>
<dbReference type="GO" id="GO:0050660">
    <property type="term" value="F:flavin adenine dinucleotide binding"/>
    <property type="evidence" value="ECO:0007669"/>
    <property type="project" value="InterPro"/>
</dbReference>
<evidence type="ECO:0000313" key="6">
    <source>
        <dbReference type="EMBL" id="OAE39340.1"/>
    </source>
</evidence>
<keyword evidence="2" id="KW-0285">Flavoprotein</keyword>
<dbReference type="Pfam" id="PF01266">
    <property type="entry name" value="DAO"/>
    <property type="match status" value="1"/>
</dbReference>
<keyword evidence="4" id="KW-0560">Oxidoreductase</keyword>
<reference evidence="6 7" key="1">
    <citation type="submission" date="2016-05" db="EMBL/GenBank/DDBJ databases">
        <authorList>
            <person name="Lavstsen T."/>
            <person name="Jespersen J.S."/>
        </authorList>
    </citation>
    <scope>NUCLEOTIDE SEQUENCE [LARGE SCALE GENOMIC DNA]</scope>
    <source>
        <strain evidence="6 7">KCJ1736</strain>
    </source>
</reference>
<keyword evidence="3" id="KW-0274">FAD</keyword>
<dbReference type="Proteomes" id="UP000077098">
    <property type="component" value="Unassembled WGS sequence"/>
</dbReference>